<dbReference type="FunCoup" id="A0A6P7XUD2">
    <property type="interactions" value="920"/>
</dbReference>
<reference evidence="16" key="1">
    <citation type="submission" date="2025-08" db="UniProtKB">
        <authorList>
            <consortium name="RefSeq"/>
        </authorList>
    </citation>
    <scope>IDENTIFICATION</scope>
</reference>
<dbReference type="InterPro" id="IPR018297">
    <property type="entry name" value="A/G_cyclase_CS"/>
</dbReference>
<feature type="region of interest" description="Disordered" evidence="13">
    <location>
        <begin position="40"/>
        <end position="67"/>
    </location>
</feature>
<proteinExistence type="inferred from homology"/>
<evidence type="ECO:0000256" key="9">
    <source>
        <dbReference type="ARBA" id="ARBA00053451"/>
    </source>
</evidence>
<keyword evidence="5" id="KW-0547">Nucleotide-binding</keyword>
<dbReference type="GO" id="GO:0005525">
    <property type="term" value="F:GTP binding"/>
    <property type="evidence" value="ECO:0007669"/>
    <property type="project" value="UniProtKB-KW"/>
</dbReference>
<evidence type="ECO:0000313" key="15">
    <source>
        <dbReference type="Proteomes" id="UP000515156"/>
    </source>
</evidence>
<evidence type="ECO:0000313" key="16">
    <source>
        <dbReference type="RefSeq" id="XP_030056113.1"/>
    </source>
</evidence>
<dbReference type="GeneID" id="115468496"/>
<dbReference type="KEGG" id="muo:115468496"/>
<dbReference type="SMART" id="SM00044">
    <property type="entry name" value="CYCc"/>
    <property type="match status" value="1"/>
</dbReference>
<dbReference type="PROSITE" id="PS50125">
    <property type="entry name" value="GUANYLATE_CYCLASE_2"/>
    <property type="match status" value="1"/>
</dbReference>
<keyword evidence="8" id="KW-0141">cGMP biosynthesis</keyword>
<dbReference type="PROSITE" id="PS00452">
    <property type="entry name" value="GUANYLATE_CYCLASE_1"/>
    <property type="match status" value="1"/>
</dbReference>
<dbReference type="InterPro" id="IPR024096">
    <property type="entry name" value="NO_sig/Golgi_transp_ligand-bd"/>
</dbReference>
<dbReference type="CTD" id="2977"/>
<comment type="similarity">
    <text evidence="11">Belongs to the adenylyl cyclase class-4/guanylyl cyclase family.</text>
</comment>
<evidence type="ECO:0000259" key="14">
    <source>
        <dbReference type="PROSITE" id="PS50125"/>
    </source>
</evidence>
<dbReference type="InterPro" id="IPR011645">
    <property type="entry name" value="HNOB_dom_associated"/>
</dbReference>
<dbReference type="CDD" id="cd07302">
    <property type="entry name" value="CHD"/>
    <property type="match status" value="1"/>
</dbReference>
<dbReference type="GO" id="GO:0020037">
    <property type="term" value="F:heme binding"/>
    <property type="evidence" value="ECO:0007669"/>
    <property type="project" value="InterPro"/>
</dbReference>
<evidence type="ECO:0000256" key="3">
    <source>
        <dbReference type="ARBA" id="ARBA00012202"/>
    </source>
</evidence>
<name>A0A6P7XUD2_9AMPH</name>
<evidence type="ECO:0000256" key="13">
    <source>
        <dbReference type="SAM" id="MobiDB-lite"/>
    </source>
</evidence>
<dbReference type="GO" id="GO:0019934">
    <property type="term" value="P:cGMP-mediated signaling"/>
    <property type="evidence" value="ECO:0007669"/>
    <property type="project" value="TreeGrafter"/>
</dbReference>
<dbReference type="SUPFAM" id="SSF55073">
    <property type="entry name" value="Nucleotide cyclase"/>
    <property type="match status" value="1"/>
</dbReference>
<evidence type="ECO:0000256" key="5">
    <source>
        <dbReference type="ARBA" id="ARBA00022741"/>
    </source>
</evidence>
<dbReference type="GO" id="GO:0070482">
    <property type="term" value="P:response to oxygen levels"/>
    <property type="evidence" value="ECO:0007669"/>
    <property type="project" value="TreeGrafter"/>
</dbReference>
<evidence type="ECO:0000256" key="7">
    <source>
        <dbReference type="ARBA" id="ARBA00023239"/>
    </source>
</evidence>
<dbReference type="Pfam" id="PF07701">
    <property type="entry name" value="HNOBA"/>
    <property type="match status" value="1"/>
</dbReference>
<dbReference type="InterPro" id="IPR029787">
    <property type="entry name" value="Nucleotide_cyclase"/>
</dbReference>
<evidence type="ECO:0000256" key="8">
    <source>
        <dbReference type="ARBA" id="ARBA00023293"/>
    </source>
</evidence>
<dbReference type="GO" id="GO:0004383">
    <property type="term" value="F:guanylate cyclase activity"/>
    <property type="evidence" value="ECO:0007669"/>
    <property type="project" value="UniProtKB-EC"/>
</dbReference>
<dbReference type="GO" id="GO:0008074">
    <property type="term" value="C:guanylate cyclase complex, soluble"/>
    <property type="evidence" value="ECO:0007669"/>
    <property type="project" value="TreeGrafter"/>
</dbReference>
<dbReference type="InterPro" id="IPR011644">
    <property type="entry name" value="Heme_NO-bd"/>
</dbReference>
<dbReference type="SUPFAM" id="SSF111126">
    <property type="entry name" value="Ligand-binding domain in the NO signalling and Golgi transport"/>
    <property type="match status" value="1"/>
</dbReference>
<keyword evidence="4" id="KW-0963">Cytoplasm</keyword>
<dbReference type="EC" id="4.6.1.2" evidence="3"/>
<dbReference type="Gene3D" id="3.90.1520.10">
    <property type="entry name" value="H-NOX domain"/>
    <property type="match status" value="1"/>
</dbReference>
<comment type="subcellular location">
    <subcellularLocation>
        <location evidence="1">Cytoplasm</location>
    </subcellularLocation>
</comment>
<comment type="function">
    <text evidence="9">Has guanylyl cyclase on binding to the beta-1 subunit.</text>
</comment>
<evidence type="ECO:0000256" key="10">
    <source>
        <dbReference type="ARBA" id="ARBA00073676"/>
    </source>
</evidence>
<feature type="compositionally biased region" description="Basic residues" evidence="13">
    <location>
        <begin position="54"/>
        <end position="63"/>
    </location>
</feature>
<dbReference type="InterPro" id="IPR001054">
    <property type="entry name" value="A/G_cyclase"/>
</dbReference>
<keyword evidence="15" id="KW-1185">Reference proteome</keyword>
<dbReference type="PANTHER" id="PTHR45655:SF7">
    <property type="entry name" value="GUANYLATE CYCLASE SOLUBLE SUBUNIT ALPHA-2"/>
    <property type="match status" value="1"/>
</dbReference>
<keyword evidence="12" id="KW-0175">Coiled coil</keyword>
<feature type="region of interest" description="Disordered" evidence="13">
    <location>
        <begin position="1"/>
        <end position="25"/>
    </location>
</feature>
<evidence type="ECO:0000256" key="11">
    <source>
        <dbReference type="RuleBase" id="RU000405"/>
    </source>
</evidence>
<dbReference type="RefSeq" id="XP_030056113.1">
    <property type="nucleotide sequence ID" value="XM_030200253.1"/>
</dbReference>
<feature type="coiled-coil region" evidence="12">
    <location>
        <begin position="445"/>
        <end position="476"/>
    </location>
</feature>
<dbReference type="InterPro" id="IPR042463">
    <property type="entry name" value="HNOB_dom_associated_sf"/>
</dbReference>
<dbReference type="Gene3D" id="3.30.450.260">
    <property type="entry name" value="Haem NO binding associated domain"/>
    <property type="match status" value="1"/>
</dbReference>
<evidence type="ECO:0000256" key="12">
    <source>
        <dbReference type="SAM" id="Coils"/>
    </source>
</evidence>
<dbReference type="FunFam" id="3.30.70.1230:FF:000007">
    <property type="entry name" value="Guanylate cyclase soluble subunit alpha-3"/>
    <property type="match status" value="1"/>
</dbReference>
<dbReference type="Proteomes" id="UP000515156">
    <property type="component" value="Chromosome 4"/>
</dbReference>
<keyword evidence="7 11" id="KW-0456">Lyase</keyword>
<accession>A0A6P7XUD2</accession>
<evidence type="ECO:0000256" key="6">
    <source>
        <dbReference type="ARBA" id="ARBA00023134"/>
    </source>
</evidence>
<dbReference type="Pfam" id="PF07700">
    <property type="entry name" value="HNOB"/>
    <property type="match status" value="1"/>
</dbReference>
<protein>
    <recommendedName>
        <fullName evidence="10">Guanylate cyclase soluble subunit alpha-2</fullName>
        <ecNumber evidence="3">4.6.1.2</ecNumber>
    </recommendedName>
</protein>
<dbReference type="Gene3D" id="6.10.250.780">
    <property type="match status" value="1"/>
</dbReference>
<dbReference type="Gene3D" id="3.30.70.1230">
    <property type="entry name" value="Nucleotide cyclase"/>
    <property type="match status" value="1"/>
</dbReference>
<dbReference type="AlphaFoldDB" id="A0A6P7XUD2"/>
<dbReference type="OrthoDB" id="6127067at2759"/>
<dbReference type="FunFam" id="3.30.450.260:FF:000002">
    <property type="entry name" value="guanylate cyclase soluble subunit alpha-2"/>
    <property type="match status" value="1"/>
</dbReference>
<evidence type="ECO:0000256" key="1">
    <source>
        <dbReference type="ARBA" id="ARBA00004496"/>
    </source>
</evidence>
<comment type="subunit">
    <text evidence="2">Heterodimer of an alpha and a beta chain.</text>
</comment>
<feature type="domain" description="Guanylate cyclase" evidence="14">
    <location>
        <begin position="504"/>
        <end position="631"/>
    </location>
</feature>
<keyword evidence="6" id="KW-0342">GTP-binding</keyword>
<dbReference type="PANTHER" id="PTHR45655">
    <property type="entry name" value="GUANYLATE CYCLASE SOLUBLE SUBUNIT BETA-2"/>
    <property type="match status" value="1"/>
</dbReference>
<organism evidence="15 16">
    <name type="scientific">Microcaecilia unicolor</name>
    <dbReference type="NCBI Taxonomy" id="1415580"/>
    <lineage>
        <taxon>Eukaryota</taxon>
        <taxon>Metazoa</taxon>
        <taxon>Chordata</taxon>
        <taxon>Craniata</taxon>
        <taxon>Vertebrata</taxon>
        <taxon>Euteleostomi</taxon>
        <taxon>Amphibia</taxon>
        <taxon>Gymnophiona</taxon>
        <taxon>Siphonopidae</taxon>
        <taxon>Microcaecilia</taxon>
    </lineage>
</organism>
<gene>
    <name evidence="16" type="primary">GUCY1A2</name>
</gene>
<evidence type="ECO:0000256" key="2">
    <source>
        <dbReference type="ARBA" id="ARBA00011870"/>
    </source>
</evidence>
<sequence length="715" mass="80439">MSRRKISSESFSSLGSDYLETSPEEEGECPLARLCWNGSRSPPASHELPEPVARPRRAPRRRRVNLDSLGESIQKLTSPTPQTIQLTLQRTLQYYEHQVIGYRDSDAERNFHNVSNRCSYAGHSGNDEAGNVSGILQCTANILGLKFEDLQERFGEEFFNICFEENERVLRAVGGTLQDFFNGFDALLEHIRTSFGRQITLESPSFLCKELPDGSLMLHYFHPHHIVGFAMLGMIKAAGKKIYRLKVEVEQIINVNEKLCSNGSSPSNCNCLTFLIKECDNSNITKALPLKLSHSSSDLRISINTFCRAFPFHLMVDPNMTILQLGEGLRKQIKYDFHKMLKFQDCFEIVSPKISCTFEQVLLRLSTPFVIRNKPDDSGFEDTDKVMEIKGQMIHVPESNSMLFLGSPCVDKLDELIGRGLHLSDIPIHDATRDVILVGEQAKAQDGLKKRMDKLKATLERTHQALEEEKKTTVDLLYSIFPGDVAQQLWEGKSVQARKFDDVTMLFSDIVGFTAVCAQCTPMQVISMLNELYTRFDYQCGILDVYKVETIGDAYCVAAGLHRKSLSHAKPIALMAIKMIELSGEVLTPDGQPIKLRIGLHSGSVLAGVVGVRMPRYCLFGNNVTLASKFESGSHPRQINVSPTTHQLLKGDTSFTFIPRSREELPENFPKEIPGMCYFLEVNPSQKQLKPSISTTRVRKVSYNIGTMYLRETSL</sequence>
<dbReference type="InterPro" id="IPR038158">
    <property type="entry name" value="H-NOX_domain_sf"/>
</dbReference>
<dbReference type="InParanoid" id="A0A6P7XUD2"/>
<dbReference type="Pfam" id="PF00211">
    <property type="entry name" value="Guanylate_cyc"/>
    <property type="match status" value="1"/>
</dbReference>
<dbReference type="FunFam" id="3.90.1520.10:FF:000003">
    <property type="entry name" value="Guanylate cyclase soluble subunit alpha-2"/>
    <property type="match status" value="1"/>
</dbReference>
<evidence type="ECO:0000256" key="4">
    <source>
        <dbReference type="ARBA" id="ARBA00022490"/>
    </source>
</evidence>